<dbReference type="InterPro" id="IPR052957">
    <property type="entry name" value="Auxin_embryo_med"/>
</dbReference>
<dbReference type="PANTHER" id="PTHR32387">
    <property type="entry name" value="WU:FJ29H11"/>
    <property type="match status" value="1"/>
</dbReference>
<keyword evidence="2" id="KW-1185">Reference proteome</keyword>
<reference evidence="1" key="1">
    <citation type="submission" date="2018-11" db="EMBL/GenBank/DDBJ databases">
        <authorList>
            <consortium name="Pathogen Informatics"/>
        </authorList>
    </citation>
    <scope>NUCLEOTIDE SEQUENCE</scope>
</reference>
<sequence length="124" mass="13687">MRLSPISTDVSFAINLSDEEPIGEYYVFAFLPVRSSGFHFLVNADFDLTSSREDIDCSSQWNQNLAGRLPSVFVQMIKCCLQLPESALLTVGKFCHHSSKNFLISRILASLPVHQSTVSSSSVG</sequence>
<dbReference type="AlphaFoldDB" id="A0A448WH44"/>
<protein>
    <submittedName>
        <fullName evidence="1">Uncharacterized protein</fullName>
    </submittedName>
</protein>
<evidence type="ECO:0000313" key="1">
    <source>
        <dbReference type="EMBL" id="VEL11504.1"/>
    </source>
</evidence>
<feature type="non-terminal residue" evidence="1">
    <location>
        <position position="1"/>
    </location>
</feature>
<dbReference type="EMBL" id="CAAALY010011993">
    <property type="protein sequence ID" value="VEL11504.1"/>
    <property type="molecule type" value="Genomic_DNA"/>
</dbReference>
<dbReference type="PANTHER" id="PTHR32387:SF0">
    <property type="entry name" value="PROTEIN NO VEIN"/>
    <property type="match status" value="1"/>
</dbReference>
<dbReference type="OrthoDB" id="1262810at2759"/>
<evidence type="ECO:0000313" key="2">
    <source>
        <dbReference type="Proteomes" id="UP000784294"/>
    </source>
</evidence>
<gene>
    <name evidence="1" type="ORF">PXEA_LOCUS4944</name>
</gene>
<proteinExistence type="predicted"/>
<accession>A0A448WH44</accession>
<name>A0A448WH44_9PLAT</name>
<organism evidence="1 2">
    <name type="scientific">Protopolystoma xenopodis</name>
    <dbReference type="NCBI Taxonomy" id="117903"/>
    <lineage>
        <taxon>Eukaryota</taxon>
        <taxon>Metazoa</taxon>
        <taxon>Spiralia</taxon>
        <taxon>Lophotrochozoa</taxon>
        <taxon>Platyhelminthes</taxon>
        <taxon>Monogenea</taxon>
        <taxon>Polyopisthocotylea</taxon>
        <taxon>Polystomatidea</taxon>
        <taxon>Polystomatidae</taxon>
        <taxon>Protopolystoma</taxon>
    </lineage>
</organism>
<comment type="caution">
    <text evidence="1">The sequence shown here is derived from an EMBL/GenBank/DDBJ whole genome shotgun (WGS) entry which is preliminary data.</text>
</comment>
<dbReference type="Proteomes" id="UP000784294">
    <property type="component" value="Unassembled WGS sequence"/>
</dbReference>